<dbReference type="GO" id="GO:0005840">
    <property type="term" value="C:ribosome"/>
    <property type="evidence" value="ECO:0007669"/>
    <property type="project" value="UniProtKB-KW"/>
</dbReference>
<evidence type="ECO:0000313" key="4">
    <source>
        <dbReference type="EMBL" id="SCF08173.1"/>
    </source>
</evidence>
<dbReference type="GO" id="GO:0016747">
    <property type="term" value="F:acyltransferase activity, transferring groups other than amino-acyl groups"/>
    <property type="evidence" value="ECO:0007669"/>
    <property type="project" value="InterPro"/>
</dbReference>
<keyword evidence="4" id="KW-0687">Ribonucleoprotein</keyword>
<reference evidence="5" key="1">
    <citation type="submission" date="2016-06" db="EMBL/GenBank/DDBJ databases">
        <authorList>
            <person name="Varghese N."/>
        </authorList>
    </citation>
    <scope>NUCLEOTIDE SEQUENCE [LARGE SCALE GENOMIC DNA]</scope>
    <source>
        <strain evidence="5">DSM 45555</strain>
    </source>
</reference>
<dbReference type="EMBL" id="FMCV01000007">
    <property type="protein sequence ID" value="SCF08173.1"/>
    <property type="molecule type" value="Genomic_DNA"/>
</dbReference>
<keyword evidence="4" id="KW-0689">Ribosomal protein</keyword>
<dbReference type="Pfam" id="PF00583">
    <property type="entry name" value="Acetyltransf_1"/>
    <property type="match status" value="2"/>
</dbReference>
<dbReference type="PROSITE" id="PS51186">
    <property type="entry name" value="GNAT"/>
    <property type="match status" value="2"/>
</dbReference>
<feature type="domain" description="N-acetyltransferase" evidence="3">
    <location>
        <begin position="162"/>
        <end position="296"/>
    </location>
</feature>
<evidence type="ECO:0000256" key="1">
    <source>
        <dbReference type="ARBA" id="ARBA00022679"/>
    </source>
</evidence>
<dbReference type="PANTHER" id="PTHR43877:SF1">
    <property type="entry name" value="ACETYLTRANSFERASE"/>
    <property type="match status" value="1"/>
</dbReference>
<organism evidence="4 5">
    <name type="scientific">Micromonospora marina</name>
    <dbReference type="NCBI Taxonomy" id="307120"/>
    <lineage>
        <taxon>Bacteria</taxon>
        <taxon>Bacillati</taxon>
        <taxon>Actinomycetota</taxon>
        <taxon>Actinomycetes</taxon>
        <taxon>Micromonosporales</taxon>
        <taxon>Micromonosporaceae</taxon>
        <taxon>Micromonospora</taxon>
    </lineage>
</organism>
<evidence type="ECO:0000259" key="3">
    <source>
        <dbReference type="PROSITE" id="PS51186"/>
    </source>
</evidence>
<keyword evidence="5" id="KW-1185">Reference proteome</keyword>
<keyword evidence="2" id="KW-0012">Acyltransferase</keyword>
<sequence length="296" mass="31465">MGSGSAVAGVGVSGIDGLVWREYGEDDLPALTGLAQACLATDGGLPLFGRTPLARARLLQTRTHGAWSGGDLVAAVGVGTARTPATATGLVHPVWRGRGLGGTLLDWAEKQAGDAGLLVTTETWNAGAEELFAARGYTRTFTEWVLRHDLDALPAVAAPDGVTVEQATLGPELFAIYRLSFADRPGFVEPEAGEWLGDLRDDEDFRPELTLLARGPAGEAAGFVTVLDDWIDQVGVVPLWRGRRVGAYLVARVLRGFAGAGAEAAWLCVNDDNPAAGLYRRLGFHDFGRRARYLRD</sequence>
<dbReference type="SUPFAM" id="SSF55729">
    <property type="entry name" value="Acyl-CoA N-acyltransferases (Nat)"/>
    <property type="match status" value="1"/>
</dbReference>
<accession>A0A1C4XIB3</accession>
<dbReference type="AlphaFoldDB" id="A0A1C4XIB3"/>
<dbReference type="CDD" id="cd04301">
    <property type="entry name" value="NAT_SF"/>
    <property type="match status" value="1"/>
</dbReference>
<protein>
    <submittedName>
        <fullName evidence="4">Ribosomal protein S18 acetylase RimI</fullName>
    </submittedName>
</protein>
<evidence type="ECO:0000256" key="2">
    <source>
        <dbReference type="ARBA" id="ARBA00023315"/>
    </source>
</evidence>
<gene>
    <name evidence="4" type="ORF">GA0070215_107171</name>
</gene>
<dbReference type="InterPro" id="IPR050832">
    <property type="entry name" value="Bact_Acetyltransf"/>
</dbReference>
<dbReference type="InterPro" id="IPR000182">
    <property type="entry name" value="GNAT_dom"/>
</dbReference>
<dbReference type="Gene3D" id="3.40.630.30">
    <property type="match status" value="1"/>
</dbReference>
<feature type="domain" description="N-acetyltransferase" evidence="3">
    <location>
        <begin position="18"/>
        <end position="156"/>
    </location>
</feature>
<dbReference type="PANTHER" id="PTHR43877">
    <property type="entry name" value="AMINOALKYLPHOSPHONATE N-ACETYLTRANSFERASE-RELATED-RELATED"/>
    <property type="match status" value="1"/>
</dbReference>
<dbReference type="Proteomes" id="UP000198551">
    <property type="component" value="Unassembled WGS sequence"/>
</dbReference>
<proteinExistence type="predicted"/>
<dbReference type="InterPro" id="IPR016181">
    <property type="entry name" value="Acyl_CoA_acyltransferase"/>
</dbReference>
<name>A0A1C4XIB3_9ACTN</name>
<keyword evidence="1" id="KW-0808">Transferase</keyword>
<evidence type="ECO:0000313" key="5">
    <source>
        <dbReference type="Proteomes" id="UP000198551"/>
    </source>
</evidence>